<keyword evidence="6 8" id="KW-0472">Membrane</keyword>
<feature type="transmembrane region" description="Helical" evidence="8">
    <location>
        <begin position="297"/>
        <end position="314"/>
    </location>
</feature>
<comment type="caution">
    <text evidence="9">The sequence shown here is derived from an EMBL/GenBank/DDBJ whole genome shotgun (WGS) entry which is preliminary data.</text>
</comment>
<dbReference type="PANTHER" id="PTHR23513">
    <property type="entry name" value="INTEGRAL MEMBRANE EFFLUX PROTEIN-RELATED"/>
    <property type="match status" value="1"/>
</dbReference>
<name>A0ABV9WAF7_9ACTN</name>
<feature type="transmembrane region" description="Helical" evidence="8">
    <location>
        <begin position="265"/>
        <end position="285"/>
    </location>
</feature>
<dbReference type="Proteomes" id="UP001595912">
    <property type="component" value="Unassembled WGS sequence"/>
</dbReference>
<evidence type="ECO:0000256" key="3">
    <source>
        <dbReference type="ARBA" id="ARBA00022475"/>
    </source>
</evidence>
<feature type="transmembrane region" description="Helical" evidence="8">
    <location>
        <begin position="89"/>
        <end position="107"/>
    </location>
</feature>
<evidence type="ECO:0000313" key="9">
    <source>
        <dbReference type="EMBL" id="MFC5004674.1"/>
    </source>
</evidence>
<dbReference type="EMBL" id="JBHSIU010000066">
    <property type="protein sequence ID" value="MFC5004674.1"/>
    <property type="molecule type" value="Genomic_DNA"/>
</dbReference>
<dbReference type="Gene3D" id="1.20.1250.20">
    <property type="entry name" value="MFS general substrate transporter like domains"/>
    <property type="match status" value="1"/>
</dbReference>
<gene>
    <name evidence="9" type="ORF">ACFPIJ_43470</name>
</gene>
<feature type="transmembrane region" description="Helical" evidence="8">
    <location>
        <begin position="358"/>
        <end position="377"/>
    </location>
</feature>
<feature type="transmembrane region" description="Helical" evidence="8">
    <location>
        <begin position="383"/>
        <end position="403"/>
    </location>
</feature>
<feature type="transmembrane region" description="Helical" evidence="8">
    <location>
        <begin position="57"/>
        <end position="77"/>
    </location>
</feature>
<proteinExistence type="predicted"/>
<dbReference type="PANTHER" id="PTHR23513:SF11">
    <property type="entry name" value="STAPHYLOFERRIN A TRANSPORTER"/>
    <property type="match status" value="1"/>
</dbReference>
<evidence type="ECO:0000256" key="4">
    <source>
        <dbReference type="ARBA" id="ARBA00022692"/>
    </source>
</evidence>
<sequence>MQTAASKASGSASSAWAPLRSGAFRAVWLMTLAVNIGNWMQTVGAQWLVVGAPQADVLIALQQAAGMLPMLLVAVPAGVMADILDRRRLIIGVHLCTMAICAGLTMVTLDGAVHPGVLLAMQFALGVSVALSVPALGALTPDLVPGSQLTQASALGSISMNVSRAIGPAIAGLLIPRLGPASVFAADGLAVAMFIAVMLRLRPTHRPATRRPERFAAGLRAGARYVRHAPVVQRIMLHALLFLLPASALWALLPMFASRHLHLSVSGYGILLAALGIGAVLGALVQPRLRAALCGRRIALAAGATYVCVILVLACVQQPIVVAAALVPAGIAWVVALAHVNAEVQNVLPAWVRARGLAVYQVVIFGGQGVGALAWGFCSSQIGTRWTFAAAAGCLAAGVWAAWHRPLHDTTRMSHHPAAMWPEHPAVEVEPHPDAGPVLVVCKYQVAKADEDAFVAAMHDVGRSRQRTGANDWRLSRPLGTAGEFVETYALLSWDEHQRHIHDRNTTWEKSLQDRAASLAAGPPRVERFVAPGAPSAQVDRDGSGTAEPADGVRALDLVSATG</sequence>
<evidence type="ECO:0000313" key="10">
    <source>
        <dbReference type="Proteomes" id="UP001595912"/>
    </source>
</evidence>
<evidence type="ECO:0000256" key="8">
    <source>
        <dbReference type="SAM" id="Phobius"/>
    </source>
</evidence>
<feature type="transmembrane region" description="Helical" evidence="8">
    <location>
        <begin position="235"/>
        <end position="253"/>
    </location>
</feature>
<evidence type="ECO:0000256" key="6">
    <source>
        <dbReference type="ARBA" id="ARBA00023136"/>
    </source>
</evidence>
<evidence type="ECO:0000256" key="7">
    <source>
        <dbReference type="SAM" id="MobiDB-lite"/>
    </source>
</evidence>
<dbReference type="SUPFAM" id="SSF103473">
    <property type="entry name" value="MFS general substrate transporter"/>
    <property type="match status" value="1"/>
</dbReference>
<dbReference type="InterPro" id="IPR036259">
    <property type="entry name" value="MFS_trans_sf"/>
</dbReference>
<evidence type="ECO:0000256" key="1">
    <source>
        <dbReference type="ARBA" id="ARBA00004651"/>
    </source>
</evidence>
<feature type="transmembrane region" description="Helical" evidence="8">
    <location>
        <begin position="320"/>
        <end position="338"/>
    </location>
</feature>
<feature type="transmembrane region" description="Helical" evidence="8">
    <location>
        <begin position="181"/>
        <end position="201"/>
    </location>
</feature>
<dbReference type="InterPro" id="IPR010290">
    <property type="entry name" value="TM_effector"/>
</dbReference>
<keyword evidence="5 8" id="KW-1133">Transmembrane helix</keyword>
<comment type="subcellular location">
    <subcellularLocation>
        <location evidence="1">Cell membrane</location>
        <topology evidence="1">Multi-pass membrane protein</topology>
    </subcellularLocation>
</comment>
<feature type="region of interest" description="Disordered" evidence="7">
    <location>
        <begin position="534"/>
        <end position="563"/>
    </location>
</feature>
<keyword evidence="4 8" id="KW-0812">Transmembrane</keyword>
<dbReference type="RefSeq" id="WP_380124790.1">
    <property type="nucleotide sequence ID" value="NZ_JBHSIU010000066.1"/>
</dbReference>
<feature type="transmembrane region" description="Helical" evidence="8">
    <location>
        <begin position="152"/>
        <end position="175"/>
    </location>
</feature>
<dbReference type="CDD" id="cd06173">
    <property type="entry name" value="MFS_MefA_like"/>
    <property type="match status" value="1"/>
</dbReference>
<keyword evidence="2" id="KW-0813">Transport</keyword>
<evidence type="ECO:0000256" key="2">
    <source>
        <dbReference type="ARBA" id="ARBA00022448"/>
    </source>
</evidence>
<keyword evidence="10" id="KW-1185">Reference proteome</keyword>
<dbReference type="Pfam" id="PF05977">
    <property type="entry name" value="MFS_3"/>
    <property type="match status" value="1"/>
</dbReference>
<evidence type="ECO:0000256" key="5">
    <source>
        <dbReference type="ARBA" id="ARBA00022989"/>
    </source>
</evidence>
<reference evidence="10" key="1">
    <citation type="journal article" date="2019" name="Int. J. Syst. Evol. Microbiol.">
        <title>The Global Catalogue of Microorganisms (GCM) 10K type strain sequencing project: providing services to taxonomists for standard genome sequencing and annotation.</title>
        <authorList>
            <consortium name="The Broad Institute Genomics Platform"/>
            <consortium name="The Broad Institute Genome Sequencing Center for Infectious Disease"/>
            <person name="Wu L."/>
            <person name="Ma J."/>
        </authorList>
    </citation>
    <scope>NUCLEOTIDE SEQUENCE [LARGE SCALE GENOMIC DNA]</scope>
    <source>
        <strain evidence="10">CGMCC 4.7152</strain>
    </source>
</reference>
<accession>A0ABV9WAF7</accession>
<organism evidence="9 10">
    <name type="scientific">Dactylosporangium cerinum</name>
    <dbReference type="NCBI Taxonomy" id="1434730"/>
    <lineage>
        <taxon>Bacteria</taxon>
        <taxon>Bacillati</taxon>
        <taxon>Actinomycetota</taxon>
        <taxon>Actinomycetes</taxon>
        <taxon>Micromonosporales</taxon>
        <taxon>Micromonosporaceae</taxon>
        <taxon>Dactylosporangium</taxon>
    </lineage>
</organism>
<keyword evidence="3" id="KW-1003">Cell membrane</keyword>
<protein>
    <submittedName>
        <fullName evidence="9">MFS transporter</fullName>
    </submittedName>
</protein>
<feature type="transmembrane region" description="Helical" evidence="8">
    <location>
        <begin position="119"/>
        <end position="140"/>
    </location>
</feature>